<dbReference type="AlphaFoldDB" id="A0A7N2MYH6"/>
<reference evidence="2 3" key="1">
    <citation type="journal article" date="2016" name="G3 (Bethesda)">
        <title>First Draft Assembly and Annotation of the Genome of a California Endemic Oak Quercus lobata Nee (Fagaceae).</title>
        <authorList>
            <person name="Sork V.L."/>
            <person name="Fitz-Gibbon S.T."/>
            <person name="Puiu D."/>
            <person name="Crepeau M."/>
            <person name="Gugger P.F."/>
            <person name="Sherman R."/>
            <person name="Stevens K."/>
            <person name="Langley C.H."/>
            <person name="Pellegrini M."/>
            <person name="Salzberg S.L."/>
        </authorList>
    </citation>
    <scope>NUCLEOTIDE SEQUENCE [LARGE SCALE GENOMIC DNA]</scope>
    <source>
        <strain evidence="2 3">cv. SW786</strain>
    </source>
</reference>
<accession>A0A7N2MYH6</accession>
<dbReference type="EMBL" id="LRBV02000011">
    <property type="status" value="NOT_ANNOTATED_CDS"/>
    <property type="molecule type" value="Genomic_DNA"/>
</dbReference>
<proteinExistence type="predicted"/>
<protein>
    <submittedName>
        <fullName evidence="2">Uncharacterized protein</fullName>
    </submittedName>
</protein>
<name>A0A7N2MYH6_QUELO</name>
<keyword evidence="3" id="KW-1185">Reference proteome</keyword>
<organism evidence="2 3">
    <name type="scientific">Quercus lobata</name>
    <name type="common">Valley oak</name>
    <dbReference type="NCBI Taxonomy" id="97700"/>
    <lineage>
        <taxon>Eukaryota</taxon>
        <taxon>Viridiplantae</taxon>
        <taxon>Streptophyta</taxon>
        <taxon>Embryophyta</taxon>
        <taxon>Tracheophyta</taxon>
        <taxon>Spermatophyta</taxon>
        <taxon>Magnoliopsida</taxon>
        <taxon>eudicotyledons</taxon>
        <taxon>Gunneridae</taxon>
        <taxon>Pentapetalae</taxon>
        <taxon>rosids</taxon>
        <taxon>fabids</taxon>
        <taxon>Fagales</taxon>
        <taxon>Fagaceae</taxon>
        <taxon>Quercus</taxon>
    </lineage>
</organism>
<dbReference type="Gramene" id="QL11p031847:mrna">
    <property type="protein sequence ID" value="QL11p031847:mrna:CDS:1"/>
    <property type="gene ID" value="QL11p031847"/>
</dbReference>
<evidence type="ECO:0000313" key="2">
    <source>
        <dbReference type="EnsemblPlants" id="QL11p031847:mrna:CDS:1"/>
    </source>
</evidence>
<evidence type="ECO:0000313" key="3">
    <source>
        <dbReference type="Proteomes" id="UP000594261"/>
    </source>
</evidence>
<dbReference type="InParanoid" id="A0A7N2MYH6"/>
<feature type="compositionally biased region" description="Basic and acidic residues" evidence="1">
    <location>
        <begin position="55"/>
        <end position="81"/>
    </location>
</feature>
<sequence length="246" mass="27105">MEFGPNLRVPPFVVSKKKSITVPGFFSTRKMNNKAGQASQSREEKPLTQQNQTEKLSEPVHEPTGEPIGVERYKQGGDKHSMSNGWRDTNLTNHGSPEFSLPLSPTINGILSCPKGIDMELNAGNDDISPIIAPINSNSQQSQRQVFNMVNIPDKEKSATTTMKGNEPDQSNQPPHCAIWKPPPWPILKVNSNDAIFQKQNSVDVVLDMGGGLVLFWRSTIDVIVEGLSTNLSIQCFKKKIGQGLE</sequence>
<feature type="region of interest" description="Disordered" evidence="1">
    <location>
        <begin position="26"/>
        <end position="84"/>
    </location>
</feature>
<reference evidence="2" key="2">
    <citation type="submission" date="2021-01" db="UniProtKB">
        <authorList>
            <consortium name="EnsemblPlants"/>
        </authorList>
    </citation>
    <scope>IDENTIFICATION</scope>
</reference>
<dbReference type="EnsemblPlants" id="QL11p031847:mrna">
    <property type="protein sequence ID" value="QL11p031847:mrna:CDS:1"/>
    <property type="gene ID" value="QL11p031847"/>
</dbReference>
<dbReference type="Proteomes" id="UP000594261">
    <property type="component" value="Chromosome 11"/>
</dbReference>
<evidence type="ECO:0000256" key="1">
    <source>
        <dbReference type="SAM" id="MobiDB-lite"/>
    </source>
</evidence>